<dbReference type="PANTHER" id="PTHR37422">
    <property type="entry name" value="TEICHURONIC ACID BIOSYNTHESIS PROTEIN TUAE"/>
    <property type="match status" value="1"/>
</dbReference>
<feature type="transmembrane region" description="Helical" evidence="5">
    <location>
        <begin position="194"/>
        <end position="214"/>
    </location>
</feature>
<proteinExistence type="predicted"/>
<keyword evidence="3 5" id="KW-1133">Transmembrane helix</keyword>
<keyword evidence="8" id="KW-1185">Reference proteome</keyword>
<dbReference type="InterPro" id="IPR051533">
    <property type="entry name" value="WaaL-like"/>
</dbReference>
<evidence type="ECO:0000313" key="7">
    <source>
        <dbReference type="EMBL" id="OWR01206.1"/>
    </source>
</evidence>
<sequence length="440" mass="47410">MAVLAFSYPFTTVLLLVIGVPVEGLGLFNYAIKGLITAVFGVALLAAASQRRSITSTVLPLFLLFGLFGIRLLYDVVGLGIVPPLASPSYILLYFFGLTVLPVLSIAIAFDADDMEVLHKWLFGMLVLTNLALFYYVAIQAQDLATENALAYRFQVTGQDDATSVLNPITISLMGAVLLLFVIGRFAVFFRMTLFSQAVHLGIFAVGLANMLLGGSRGPVVAFVFGLMFVAASALKVNSRAIGQFKIRPRVWVYLGLMIVGGVAFALFSDLTIASFDRFRTMFDGSGSRIIEERDYIAAAAWGDFKKSPIIGYSYITMNGTALAHNVFLESFMALGVVGGSVYLFCLLIMLRGIWHGVTGRFGPYGYSVALAGAALIALSMTSGSIGQSPEIWVMVALIMSMAQTRAIPLRTVHHRGGSFPLRSRPAVPHPAAISASLLR</sequence>
<feature type="domain" description="O-antigen ligase-related" evidence="6">
    <location>
        <begin position="204"/>
        <end position="344"/>
    </location>
</feature>
<dbReference type="EMBL" id="NISJ01000001">
    <property type="protein sequence ID" value="OWR01206.1"/>
    <property type="molecule type" value="Genomic_DNA"/>
</dbReference>
<feature type="transmembrane region" description="Helical" evidence="5">
    <location>
        <begin position="162"/>
        <end position="182"/>
    </location>
</feature>
<dbReference type="InterPro" id="IPR007016">
    <property type="entry name" value="O-antigen_ligase-rel_domated"/>
</dbReference>
<accession>A0A246K5D5</accession>
<dbReference type="Proteomes" id="UP000197097">
    <property type="component" value="Unassembled WGS sequence"/>
</dbReference>
<feature type="transmembrane region" description="Helical" evidence="5">
    <location>
        <begin position="91"/>
        <end position="110"/>
    </location>
</feature>
<name>A0A246K5D5_9SPHN</name>
<feature type="transmembrane region" description="Helical" evidence="5">
    <location>
        <begin position="367"/>
        <end position="386"/>
    </location>
</feature>
<dbReference type="Pfam" id="PF04932">
    <property type="entry name" value="Wzy_C"/>
    <property type="match status" value="1"/>
</dbReference>
<feature type="transmembrane region" description="Helical" evidence="5">
    <location>
        <begin position="220"/>
        <end position="239"/>
    </location>
</feature>
<dbReference type="PANTHER" id="PTHR37422:SF13">
    <property type="entry name" value="LIPOPOLYSACCHARIDE BIOSYNTHESIS PROTEIN PA4999-RELATED"/>
    <property type="match status" value="1"/>
</dbReference>
<protein>
    <recommendedName>
        <fullName evidence="6">O-antigen ligase-related domain-containing protein</fullName>
    </recommendedName>
</protein>
<evidence type="ECO:0000256" key="5">
    <source>
        <dbReference type="SAM" id="Phobius"/>
    </source>
</evidence>
<keyword evidence="4 5" id="KW-0472">Membrane</keyword>
<dbReference type="AlphaFoldDB" id="A0A246K5D5"/>
<comment type="caution">
    <text evidence="7">The sequence shown here is derived from an EMBL/GenBank/DDBJ whole genome shotgun (WGS) entry which is preliminary data.</text>
</comment>
<dbReference type="GO" id="GO:0016020">
    <property type="term" value="C:membrane"/>
    <property type="evidence" value="ECO:0007669"/>
    <property type="project" value="UniProtKB-SubCell"/>
</dbReference>
<keyword evidence="2 5" id="KW-0812">Transmembrane</keyword>
<evidence type="ECO:0000259" key="6">
    <source>
        <dbReference type="Pfam" id="PF04932"/>
    </source>
</evidence>
<feature type="transmembrane region" description="Helical" evidence="5">
    <location>
        <begin position="122"/>
        <end position="142"/>
    </location>
</feature>
<evidence type="ECO:0000256" key="3">
    <source>
        <dbReference type="ARBA" id="ARBA00022989"/>
    </source>
</evidence>
<reference evidence="7 8" key="1">
    <citation type="journal article" date="2002" name="Int. J. Syst. Evol. Microbiol.">
        <title>Sphingopyxis witflariensis sp. nov., isolated from activated sludge.</title>
        <authorList>
            <person name="Kampfer P."/>
            <person name="Witzenberger R."/>
            <person name="Denner E.B."/>
            <person name="Busse H.J."/>
            <person name="Neef A."/>
        </authorList>
    </citation>
    <scope>NUCLEOTIDE SEQUENCE [LARGE SCALE GENOMIC DNA]</scope>
    <source>
        <strain evidence="7 8">DSM 14551</strain>
    </source>
</reference>
<organism evidence="7 8">
    <name type="scientific">Sphingopyxis witflariensis</name>
    <dbReference type="NCBI Taxonomy" id="173675"/>
    <lineage>
        <taxon>Bacteria</taxon>
        <taxon>Pseudomonadati</taxon>
        <taxon>Pseudomonadota</taxon>
        <taxon>Alphaproteobacteria</taxon>
        <taxon>Sphingomonadales</taxon>
        <taxon>Sphingomonadaceae</taxon>
        <taxon>Sphingopyxis</taxon>
    </lineage>
</organism>
<feature type="transmembrane region" description="Helical" evidence="5">
    <location>
        <begin position="251"/>
        <end position="276"/>
    </location>
</feature>
<comment type="subcellular location">
    <subcellularLocation>
        <location evidence="1">Membrane</location>
        <topology evidence="1">Multi-pass membrane protein</topology>
    </subcellularLocation>
</comment>
<evidence type="ECO:0000256" key="4">
    <source>
        <dbReference type="ARBA" id="ARBA00023136"/>
    </source>
</evidence>
<gene>
    <name evidence="7" type="ORF">CDQ91_01965</name>
</gene>
<feature type="transmembrane region" description="Helical" evidence="5">
    <location>
        <begin position="332"/>
        <end position="355"/>
    </location>
</feature>
<feature type="transmembrane region" description="Helical" evidence="5">
    <location>
        <begin position="61"/>
        <end position="85"/>
    </location>
</feature>
<evidence type="ECO:0000256" key="1">
    <source>
        <dbReference type="ARBA" id="ARBA00004141"/>
    </source>
</evidence>
<feature type="transmembrane region" description="Helical" evidence="5">
    <location>
        <begin position="29"/>
        <end position="49"/>
    </location>
</feature>
<evidence type="ECO:0000313" key="8">
    <source>
        <dbReference type="Proteomes" id="UP000197097"/>
    </source>
</evidence>
<evidence type="ECO:0000256" key="2">
    <source>
        <dbReference type="ARBA" id="ARBA00022692"/>
    </source>
</evidence>